<sequence length="146" mass="16481">MVQQFYVSSVLCYPHPLIVFTFLNTSPSCLQIAFSSSSGTDLETSLLSFEKLDRASPDLWPEQLPGVAEFAASFKSPIASSPPKWMAELENDDIEMLRELGSLTITNLMEKVRGLQNLAYQLGLEECKCLSYLQECFSKWEDGRQR</sequence>
<comment type="caution">
    <text evidence="3">The sequence shown here is derived from an EMBL/GenBank/DDBJ whole genome shotgun (WGS) entry which is preliminary data.</text>
</comment>
<organism evidence="3 4">
    <name type="scientific">Staurois parvus</name>
    <dbReference type="NCBI Taxonomy" id="386267"/>
    <lineage>
        <taxon>Eukaryota</taxon>
        <taxon>Metazoa</taxon>
        <taxon>Chordata</taxon>
        <taxon>Craniata</taxon>
        <taxon>Vertebrata</taxon>
        <taxon>Euteleostomi</taxon>
        <taxon>Amphibia</taxon>
        <taxon>Batrachia</taxon>
        <taxon>Anura</taxon>
        <taxon>Neobatrachia</taxon>
        <taxon>Ranoidea</taxon>
        <taxon>Ranidae</taxon>
        <taxon>Staurois</taxon>
    </lineage>
</organism>
<gene>
    <name evidence="3" type="ORF">SPARVUS_LOCUS6504233</name>
</gene>
<evidence type="ECO:0000256" key="2">
    <source>
        <dbReference type="ARBA" id="ARBA00020469"/>
    </source>
</evidence>
<reference evidence="3" key="1">
    <citation type="submission" date="2023-05" db="EMBL/GenBank/DDBJ databases">
        <authorList>
            <person name="Stuckert A."/>
        </authorList>
    </citation>
    <scope>NUCLEOTIDE SEQUENCE</scope>
</reference>
<accession>A0ABN9D5J3</accession>
<dbReference type="Pfam" id="PF10044">
    <property type="entry name" value="LIN52"/>
    <property type="match status" value="1"/>
</dbReference>
<dbReference type="EMBL" id="CATNWA010014090">
    <property type="protein sequence ID" value="CAI9567214.1"/>
    <property type="molecule type" value="Genomic_DNA"/>
</dbReference>
<comment type="similarity">
    <text evidence="1">Belongs to the lin-52 family.</text>
</comment>
<dbReference type="Proteomes" id="UP001162483">
    <property type="component" value="Unassembled WGS sequence"/>
</dbReference>
<protein>
    <recommendedName>
        <fullName evidence="2">Protein lin-52 homolog</fullName>
    </recommendedName>
</protein>
<dbReference type="PANTHER" id="PTHR31489">
    <property type="entry name" value="LIN52 FAMILY MEMBER"/>
    <property type="match status" value="1"/>
</dbReference>
<proteinExistence type="inferred from homology"/>
<keyword evidence="4" id="KW-1185">Reference proteome</keyword>
<name>A0ABN9D5J3_9NEOB</name>
<evidence type="ECO:0000256" key="1">
    <source>
        <dbReference type="ARBA" id="ARBA00005456"/>
    </source>
</evidence>
<evidence type="ECO:0000313" key="4">
    <source>
        <dbReference type="Proteomes" id="UP001162483"/>
    </source>
</evidence>
<dbReference type="PANTHER" id="PTHR31489:SF2">
    <property type="entry name" value="PROTEIN LIN-52 HOMOLOG"/>
    <property type="match status" value="1"/>
</dbReference>
<dbReference type="InterPro" id="IPR018737">
    <property type="entry name" value="DREAM_LIN52"/>
</dbReference>
<evidence type="ECO:0000313" key="3">
    <source>
        <dbReference type="EMBL" id="CAI9567214.1"/>
    </source>
</evidence>